<feature type="domain" description="PKD/Chitinase" evidence="4">
    <location>
        <begin position="723"/>
        <end position="810"/>
    </location>
</feature>
<evidence type="ECO:0000313" key="6">
    <source>
        <dbReference type="Proteomes" id="UP000663722"/>
    </source>
</evidence>
<evidence type="ECO:0000256" key="1">
    <source>
        <dbReference type="SAM" id="MobiDB-lite"/>
    </source>
</evidence>
<feature type="domain" description="PKD/Chitinase" evidence="4">
    <location>
        <begin position="1589"/>
        <end position="1681"/>
    </location>
</feature>
<organism evidence="5 6">
    <name type="scientific">Desulfonema magnum</name>
    <dbReference type="NCBI Taxonomy" id="45655"/>
    <lineage>
        <taxon>Bacteria</taxon>
        <taxon>Pseudomonadati</taxon>
        <taxon>Thermodesulfobacteriota</taxon>
        <taxon>Desulfobacteria</taxon>
        <taxon>Desulfobacterales</taxon>
        <taxon>Desulfococcaceae</taxon>
        <taxon>Desulfonema</taxon>
    </lineage>
</organism>
<dbReference type="PANTHER" id="PTHR46182:SF2">
    <property type="entry name" value="FI19480P1"/>
    <property type="match status" value="1"/>
</dbReference>
<dbReference type="Gene3D" id="2.60.40.10">
    <property type="entry name" value="Immunoglobulins"/>
    <property type="match status" value="16"/>
</dbReference>
<dbReference type="InterPro" id="IPR013783">
    <property type="entry name" value="Ig-like_fold"/>
</dbReference>
<evidence type="ECO:0000259" key="4">
    <source>
        <dbReference type="SMART" id="SM00089"/>
    </source>
</evidence>
<feature type="signal peptide" evidence="3">
    <location>
        <begin position="1"/>
        <end position="23"/>
    </location>
</feature>
<evidence type="ECO:0000256" key="2">
    <source>
        <dbReference type="SAM" id="Phobius"/>
    </source>
</evidence>
<feature type="domain" description="PKD/Chitinase" evidence="4">
    <location>
        <begin position="526"/>
        <end position="618"/>
    </location>
</feature>
<feature type="chain" id="PRO_5036971989" evidence="3">
    <location>
        <begin position="24"/>
        <end position="1744"/>
    </location>
</feature>
<keyword evidence="2" id="KW-0812">Transmembrane</keyword>
<evidence type="ECO:0000313" key="5">
    <source>
        <dbReference type="EMBL" id="QTA84038.1"/>
    </source>
</evidence>
<keyword evidence="2" id="KW-1133">Transmembrane helix</keyword>
<sequence>MLNKCFITTLIFSLFFCLSAALAQIPEPAKISGTLRINETQITHKNDMGYIFTVTRSDGTAFSPPAEDTDRLSPSDLYWISIPVYEETYRPGGAIPGDMAVIHVYKDDTELTVISPFNGEIIVGDSGSETQIDLTANEMPFADAGPDQTVNEGSMVALNGSASSDPDGEITFYSWRQIFGTEVLLSNDTSATPTFTAPALDTEVEALTFELTVTDNGCLTDTDNITVNVVNPSPVANAGPDQTVTEKSVVTLDGSGSEDPASGWIVSYEWNQTDGIAVMLSDTAGMQLIFTAPEVSQETEMLTFELIVKDNIGLEHRDEVKVSVISGNLPPEANAGTDQTTFVGNSVTLDGLNSKDPDGRIVSYEWEQISGTAVTLSSATDPQPTFVAPTRADPEGEELKFELTVTDNEGETDTDQVTVHITSLNYRPLADAGWDQTITPGIIVTLDASASSDPDDGIASYHWTLISEGIHIELSDATAMQPSFQAPEVGRDGEMVTFELTVTDMSGQEDTDEVTVTIEYRKKPPVADAGPDQTVTEENEVRLDGSASWDADGQIETYLWIQDDGEPELELSDPTAARPTFIAPEVGWEGKTFIFTLEVKDNDDVSDSDKVEVHVVKENDPPVADAGPDQQVNKGDTVTLDGSKSYDLNDEIMSYFWHQTWGTPVMLSNDSLAMPMFPAPDISLSNESLTFELTVTDRRGMTDTDSVTVTVVFVNQPPMADAGPDQWTEGKEIVTLDGSGSYDADDGIISYQWLQTDGTRVTLSDAAEPRPTFTVPDTGLSSEWLTFELTVTDRAGMTDTDSVTVNITWGNRPPVANAGENQTALEGTLVTLNGSESYDMDDGVASYEWRQTGGTSITLSNITVTQPTFTAPPVTMNGETLIFVLEVTDKSGITDTDEVYINITNEDHPPVADAGQDQNAKQGDTVTLDGSGSSDTDGVLASYFWKQRSGALVTLSDATSGMPSFVVLDSGVNDTSLIFDLTVTDDDGLQDTDSVTVNIIISENQAPAADAGNPQTVKEKTLVMLDASNSHDPDGVLASYLWKQRSGTLVTLSDATSGQPTFIAPDVGAGVTLLFELTVTDDEGLKNTDSVTVTVTDDKNLPPVADAGPSRTVQEGTTVMLDASNSRDTDGIIASYFWKQTPGASVSLSDTTSGQPTFIAPNIGPSDVTLVFELTVTDDGGLKSTDSVTVTVTDDKNLPPVADAGPSRTVQEGTTVMLDASNSRDTDGIIASYFWKQTPGASVSLSDATSGQPTFIAPNIGPSDVTLVFELTVTDDGGLKSTDSVTVTVTDDKNLPPVADAGPSRTVQEGTTVMLDASNSRDTDGIIASYFWKQTPGASVSLSDATSGQPTFIAPNIGPSDVTLVFELTVTDDGGLKSTDSVTVTVTDDKNLPPMADAGPSRTVQEGATVMLDASNSRDTDGIIASYFWKQTPGASVSLSDATSGQPTFIAPNIGPSDVTLVFELTVTDDHGLKDTDAVTVTVISRDNQPPIADAGDSQTVQEGDMVMLDASESDDSDGTIASYAWKQIAGTNVTLSDAESVQPTFLAPAAEDDVTLIFELTVTDDNGLKSTDNIAVYIGSGIQQGAPVADAGYSRTIEQGTAVTLDGSNSWDTDGGSVTSYFWTQTEGPAVTLSDPESAWPTFVAPLTDTSPVVMKFQVTVTDNDGLRNADEVTITISDKSSSANAGVRKGGGDSSGCFIETAGDDSVKTKSFGITSATLFLFLMLMAVCTVIFKNAIKPSED</sequence>
<feature type="domain" description="PKD/Chitinase" evidence="4">
    <location>
        <begin position="1492"/>
        <end position="1582"/>
    </location>
</feature>
<dbReference type="RefSeq" id="WP_207680686.1">
    <property type="nucleotide sequence ID" value="NZ_CP061800.1"/>
</dbReference>
<dbReference type="Pfam" id="PF22352">
    <property type="entry name" value="K319L-like_PKD"/>
    <property type="match status" value="16"/>
</dbReference>
<accession>A0A975BEV9</accession>
<feature type="domain" description="PKD/Chitinase" evidence="4">
    <location>
        <begin position="332"/>
        <end position="424"/>
    </location>
</feature>
<name>A0A975BEV9_9BACT</name>
<feature type="domain" description="PKD/Chitinase" evidence="4">
    <location>
        <begin position="1008"/>
        <end position="1098"/>
    </location>
</feature>
<feature type="region of interest" description="Disordered" evidence="1">
    <location>
        <begin position="906"/>
        <end position="933"/>
    </location>
</feature>
<feature type="domain" description="PKD/Chitinase" evidence="4">
    <location>
        <begin position="1104"/>
        <end position="1195"/>
    </location>
</feature>
<feature type="domain" description="PKD/Chitinase" evidence="4">
    <location>
        <begin position="145"/>
        <end position="232"/>
    </location>
</feature>
<dbReference type="InterPro" id="IPR022409">
    <property type="entry name" value="PKD/Chitinase_dom"/>
</dbReference>
<proteinExistence type="predicted"/>
<feature type="domain" description="PKD/Chitinase" evidence="4">
    <location>
        <begin position="1298"/>
        <end position="1389"/>
    </location>
</feature>
<dbReference type="InterPro" id="IPR029865">
    <property type="entry name" value="KIAA0319-like"/>
</dbReference>
<dbReference type="PANTHER" id="PTHR46182">
    <property type="entry name" value="FI19480P1"/>
    <property type="match status" value="1"/>
</dbReference>
<dbReference type="KEGG" id="dmm:dnm_000300"/>
<evidence type="ECO:0000256" key="3">
    <source>
        <dbReference type="SAM" id="SignalP"/>
    </source>
</evidence>
<gene>
    <name evidence="5" type="ORF">dnm_000300</name>
</gene>
<feature type="domain" description="PKD/Chitinase" evidence="4">
    <location>
        <begin position="429"/>
        <end position="521"/>
    </location>
</feature>
<feature type="transmembrane region" description="Helical" evidence="2">
    <location>
        <begin position="1714"/>
        <end position="1735"/>
    </location>
</feature>
<protein>
    <submittedName>
        <fullName evidence="5">Immunoglobulin-like fold-containing</fullName>
    </submittedName>
</protein>
<dbReference type="Proteomes" id="UP000663722">
    <property type="component" value="Chromosome"/>
</dbReference>
<feature type="compositionally biased region" description="Polar residues" evidence="1">
    <location>
        <begin position="916"/>
        <end position="933"/>
    </location>
</feature>
<reference evidence="5" key="1">
    <citation type="journal article" date="2021" name="Microb. Physiol.">
        <title>Proteogenomic Insights into the Physiology of Marine, Sulfate-Reducing, Filamentous Desulfonema limicola and Desulfonema magnum.</title>
        <authorList>
            <person name="Schnaars V."/>
            <person name="Wohlbrand L."/>
            <person name="Scheve S."/>
            <person name="Hinrichs C."/>
            <person name="Reinhardt R."/>
            <person name="Rabus R."/>
        </authorList>
    </citation>
    <scope>NUCLEOTIDE SEQUENCE</scope>
    <source>
        <strain evidence="5">4be13</strain>
    </source>
</reference>
<dbReference type="SUPFAM" id="SSF49299">
    <property type="entry name" value="PKD domain"/>
    <property type="match status" value="14"/>
</dbReference>
<feature type="domain" description="PKD/Chitinase" evidence="4">
    <location>
        <begin position="623"/>
        <end position="714"/>
    </location>
</feature>
<dbReference type="GO" id="GO:0031410">
    <property type="term" value="C:cytoplasmic vesicle"/>
    <property type="evidence" value="ECO:0007669"/>
    <property type="project" value="TreeGrafter"/>
</dbReference>
<dbReference type="EMBL" id="CP061800">
    <property type="protein sequence ID" value="QTA84038.1"/>
    <property type="molecule type" value="Genomic_DNA"/>
</dbReference>
<dbReference type="GO" id="GO:0016020">
    <property type="term" value="C:membrane"/>
    <property type="evidence" value="ECO:0007669"/>
    <property type="project" value="TreeGrafter"/>
</dbReference>
<keyword evidence="3" id="KW-0732">Signal</keyword>
<keyword evidence="6" id="KW-1185">Reference proteome</keyword>
<feature type="domain" description="PKD/Chitinase" evidence="4">
    <location>
        <begin position="815"/>
        <end position="906"/>
    </location>
</feature>
<feature type="domain" description="PKD/Chitinase" evidence="4">
    <location>
        <begin position="1201"/>
        <end position="1292"/>
    </location>
</feature>
<keyword evidence="2" id="KW-0472">Membrane</keyword>
<dbReference type="SMART" id="SM00089">
    <property type="entry name" value="PKD"/>
    <property type="match status" value="13"/>
</dbReference>
<dbReference type="InterPro" id="IPR035986">
    <property type="entry name" value="PKD_dom_sf"/>
</dbReference>